<dbReference type="UniPathway" id="UPA00148"/>
<dbReference type="PANTHER" id="PTHR34308">
    <property type="entry name" value="COBALAMIN BIOSYNTHESIS PROTEIN CBIB"/>
    <property type="match status" value="1"/>
</dbReference>
<comment type="pathway">
    <text evidence="2 9">Cofactor biosynthesis; adenosylcobalamin biosynthesis.</text>
</comment>
<feature type="transmembrane region" description="Helical" evidence="9">
    <location>
        <begin position="49"/>
        <end position="70"/>
    </location>
</feature>
<keyword evidence="8 9" id="KW-0472">Membrane</keyword>
<keyword evidence="7 9" id="KW-1133">Transmembrane helix</keyword>
<dbReference type="GO" id="GO:0005886">
    <property type="term" value="C:plasma membrane"/>
    <property type="evidence" value="ECO:0007669"/>
    <property type="project" value="UniProtKB-SubCell"/>
</dbReference>
<evidence type="ECO:0000256" key="2">
    <source>
        <dbReference type="ARBA" id="ARBA00004953"/>
    </source>
</evidence>
<reference evidence="10 11" key="2">
    <citation type="submission" date="2016-03" db="EMBL/GenBank/DDBJ databases">
        <title>New uncultured bacterium of the family Gallionellaceae from acid mine drainage: description and reconstruction of genome based on metagenomic analysis of microbial community.</title>
        <authorList>
            <person name="Kadnikov V."/>
            <person name="Ivasenko D."/>
            <person name="Beletsky A."/>
            <person name="Mardanov A."/>
            <person name="Danilova E."/>
            <person name="Pimenov N."/>
            <person name="Karnachuk O."/>
            <person name="Ravin N."/>
        </authorList>
    </citation>
    <scope>NUCLEOTIDE SEQUENCE [LARGE SCALE GENOMIC DNA]</scope>
    <source>
        <strain evidence="10">ShG14-8</strain>
    </source>
</reference>
<dbReference type="EMBL" id="LSLI01000003">
    <property type="protein sequence ID" value="KXS33648.1"/>
    <property type="molecule type" value="Genomic_DNA"/>
</dbReference>
<evidence type="ECO:0000256" key="5">
    <source>
        <dbReference type="ARBA" id="ARBA00022573"/>
    </source>
</evidence>
<dbReference type="Pfam" id="PF03186">
    <property type="entry name" value="CobD_Cbib"/>
    <property type="match status" value="1"/>
</dbReference>
<evidence type="ECO:0000256" key="3">
    <source>
        <dbReference type="ARBA" id="ARBA00006263"/>
    </source>
</evidence>
<dbReference type="AlphaFoldDB" id="A0A139BXN8"/>
<dbReference type="PANTHER" id="PTHR34308:SF1">
    <property type="entry name" value="COBALAMIN BIOSYNTHESIS PROTEIN CBIB"/>
    <property type="match status" value="1"/>
</dbReference>
<gene>
    <name evidence="9" type="primary">cobD</name>
    <name evidence="10" type="ORF">AWT59_0206</name>
</gene>
<comment type="caution">
    <text evidence="10">The sequence shown here is derived from an EMBL/GenBank/DDBJ whole genome shotgun (WGS) entry which is preliminary data.</text>
</comment>
<dbReference type="NCBIfam" id="NF005792">
    <property type="entry name" value="PRK07630.1"/>
    <property type="match status" value="1"/>
</dbReference>
<organism evidence="10 11">
    <name type="scientific">Candidatus Gallionella acididurans</name>
    <dbReference type="NCBI Taxonomy" id="1796491"/>
    <lineage>
        <taxon>Bacteria</taxon>
        <taxon>Pseudomonadati</taxon>
        <taxon>Pseudomonadota</taxon>
        <taxon>Betaproteobacteria</taxon>
        <taxon>Nitrosomonadales</taxon>
        <taxon>Gallionellaceae</taxon>
        <taxon>Gallionella</taxon>
    </lineage>
</organism>
<evidence type="ECO:0000313" key="11">
    <source>
        <dbReference type="Proteomes" id="UP000070578"/>
    </source>
</evidence>
<feature type="transmembrane region" description="Helical" evidence="9">
    <location>
        <begin position="152"/>
        <end position="173"/>
    </location>
</feature>
<dbReference type="HAMAP" id="MF_00024">
    <property type="entry name" value="CobD_CbiB"/>
    <property type="match status" value="1"/>
</dbReference>
<dbReference type="PATRIC" id="fig|1796491.3.peg.227"/>
<keyword evidence="6 9" id="KW-0812">Transmembrane</keyword>
<sequence>MSLFALITALLLEQLHPLSSRKHLHGWLSGYVNYFQHNFNAGEHRHGKIAWLVAVLPLVTGVAVSCRLLYQVHPVLAWAFNVLVLYLTMGFRQFSHYFTDIHLALRAGKLDEARGLLSRWRGFPSHELNAEEVARVTIEQALIASHRNVFGVIVWFVLFSALGLGGAAGALLYRLGQFLRTRWGGGDEMGEFGGFARQAFYILEWLPIRMTAMTFAIVGNFEDTVHCWRTQAASWPDPEAGILLASGAGALGVRLGMPIAQGGVLEDRAELGVGDAADADFMQSAVGLVWRSVVFWLILLLLLTLASLLG</sequence>
<comment type="caution">
    <text evidence="9">Lacks conserved residue(s) required for the propagation of feature annotation.</text>
</comment>
<feature type="transmembrane region" description="Helical" evidence="9">
    <location>
        <begin position="75"/>
        <end position="94"/>
    </location>
</feature>
<accession>A0A139BXN8</accession>
<dbReference type="GO" id="GO:0009236">
    <property type="term" value="P:cobalamin biosynthetic process"/>
    <property type="evidence" value="ECO:0007669"/>
    <property type="project" value="UniProtKB-UniRule"/>
</dbReference>
<dbReference type="InterPro" id="IPR004485">
    <property type="entry name" value="Cobalamin_biosynth_CobD/CbiB"/>
</dbReference>
<protein>
    <recommendedName>
        <fullName evidence="9">Cobalamin biosynthesis protein CobD</fullName>
    </recommendedName>
</protein>
<reference evidence="10 11" key="1">
    <citation type="submission" date="2016-02" db="EMBL/GenBank/DDBJ databases">
        <authorList>
            <person name="Wen L."/>
            <person name="He K."/>
            <person name="Yang H."/>
        </authorList>
    </citation>
    <scope>NUCLEOTIDE SEQUENCE [LARGE SCALE GENOMIC DNA]</scope>
    <source>
        <strain evidence="10">ShG14-8</strain>
    </source>
</reference>
<dbReference type="Proteomes" id="UP000070578">
    <property type="component" value="Unassembled WGS sequence"/>
</dbReference>
<proteinExistence type="inferred from homology"/>
<comment type="subcellular location">
    <subcellularLocation>
        <location evidence="1 9">Cell membrane</location>
        <topology evidence="1 9">Multi-pass membrane protein</topology>
    </subcellularLocation>
</comment>
<dbReference type="GO" id="GO:0015420">
    <property type="term" value="F:ABC-type vitamin B12 transporter activity"/>
    <property type="evidence" value="ECO:0007669"/>
    <property type="project" value="UniProtKB-UniRule"/>
</dbReference>
<evidence type="ECO:0000256" key="4">
    <source>
        <dbReference type="ARBA" id="ARBA00022475"/>
    </source>
</evidence>
<evidence type="ECO:0000256" key="8">
    <source>
        <dbReference type="ARBA" id="ARBA00023136"/>
    </source>
</evidence>
<evidence type="ECO:0000256" key="6">
    <source>
        <dbReference type="ARBA" id="ARBA00022692"/>
    </source>
</evidence>
<comment type="similarity">
    <text evidence="3 9">Belongs to the CobD/CbiB family.</text>
</comment>
<name>A0A139BXN8_9PROT</name>
<evidence type="ECO:0000256" key="1">
    <source>
        <dbReference type="ARBA" id="ARBA00004651"/>
    </source>
</evidence>
<keyword evidence="4 9" id="KW-1003">Cell membrane</keyword>
<keyword evidence="5 9" id="KW-0169">Cobalamin biosynthesis</keyword>
<comment type="function">
    <text evidence="9">Converts cobyric acid to cobinamide by the addition of aminopropanol on the F carboxylic group.</text>
</comment>
<feature type="transmembrane region" description="Helical" evidence="9">
    <location>
        <begin position="288"/>
        <end position="309"/>
    </location>
</feature>
<evidence type="ECO:0000256" key="7">
    <source>
        <dbReference type="ARBA" id="ARBA00022989"/>
    </source>
</evidence>
<evidence type="ECO:0000256" key="9">
    <source>
        <dbReference type="HAMAP-Rule" id="MF_00024"/>
    </source>
</evidence>
<evidence type="ECO:0000313" key="10">
    <source>
        <dbReference type="EMBL" id="KXS33648.1"/>
    </source>
</evidence>
<dbReference type="GO" id="GO:0048472">
    <property type="term" value="F:threonine-phosphate decarboxylase activity"/>
    <property type="evidence" value="ECO:0007669"/>
    <property type="project" value="InterPro"/>
</dbReference>